<dbReference type="InterPro" id="IPR004358">
    <property type="entry name" value="Sig_transdc_His_kin-like_C"/>
</dbReference>
<name>E7G953_9FIRM</name>
<evidence type="ECO:0000313" key="11">
    <source>
        <dbReference type="Proteomes" id="UP000003157"/>
    </source>
</evidence>
<keyword evidence="8" id="KW-0472">Membrane</keyword>
<accession>E7G953</accession>
<dbReference type="Gene3D" id="3.30.565.10">
    <property type="entry name" value="Histidine kinase-like ATPase, C-terminal domain"/>
    <property type="match status" value="1"/>
</dbReference>
<dbReference type="InterPro" id="IPR036890">
    <property type="entry name" value="HATPase_C_sf"/>
</dbReference>
<keyword evidence="4" id="KW-0597">Phosphoprotein</keyword>
<keyword evidence="5" id="KW-0808">Transferase</keyword>
<dbReference type="SMART" id="SM00388">
    <property type="entry name" value="HisKA"/>
    <property type="match status" value="1"/>
</dbReference>
<dbReference type="eggNOG" id="COG2205">
    <property type="taxonomic scope" value="Bacteria"/>
</dbReference>
<dbReference type="Pfam" id="PF02518">
    <property type="entry name" value="HATPase_c"/>
    <property type="match status" value="1"/>
</dbReference>
<dbReference type="EMBL" id="ADKX01000023">
    <property type="protein sequence ID" value="EFW05494.1"/>
    <property type="molecule type" value="Genomic_DNA"/>
</dbReference>
<protein>
    <recommendedName>
        <fullName evidence="3">histidine kinase</fullName>
        <ecNumber evidence="3">2.7.13.3</ecNumber>
    </recommendedName>
</protein>
<feature type="transmembrane region" description="Helical" evidence="8">
    <location>
        <begin position="12"/>
        <end position="31"/>
    </location>
</feature>
<sequence>MEKHLRKSQTLYSLSAFLFFFLCIVISLLGWYLQSLYFYLAIIVFSFLGLITHTVYINHLKKSLLTLIEMCETIIDQSNQNIPVIDGESYIAVLSNHLHMLDIRMKSMLEKLSQEQEDLKDYIEDISHQIKTPLTAMLLKEDILLEMTHGEEHRLIEQLIFQTQKIQYFIESLLHLAQIESHSIIYHFQEFTIDEIVHEVERNLQPLLEENDVHIQLHQNEIIYCDFQWMSEAFENIIKNCIEQKQHSSVEITCQNHHTYLQISIQDYGKGFVEEELPYIFERFSHQQYQKNNKSIGIGLSITKGVIDAHHGTIDAINHHGALFLITLPHKSTKSKYTVTNE</sequence>
<comment type="caution">
    <text evidence="10">The sequence shown here is derived from an EMBL/GenBank/DDBJ whole genome shotgun (WGS) entry which is preliminary data.</text>
</comment>
<evidence type="ECO:0000256" key="4">
    <source>
        <dbReference type="ARBA" id="ARBA00022553"/>
    </source>
</evidence>
<evidence type="ECO:0000256" key="6">
    <source>
        <dbReference type="ARBA" id="ARBA00022777"/>
    </source>
</evidence>
<organism evidence="10 11">
    <name type="scientific">Coprobacillus cateniformis</name>
    <dbReference type="NCBI Taxonomy" id="100884"/>
    <lineage>
        <taxon>Bacteria</taxon>
        <taxon>Bacillati</taxon>
        <taxon>Bacillota</taxon>
        <taxon>Erysipelotrichia</taxon>
        <taxon>Erysipelotrichales</taxon>
        <taxon>Coprobacillaceae</taxon>
        <taxon>Coprobacillus</taxon>
    </lineage>
</organism>
<evidence type="ECO:0000313" key="10">
    <source>
        <dbReference type="EMBL" id="EFW05494.1"/>
    </source>
</evidence>
<dbReference type="CDD" id="cd00082">
    <property type="entry name" value="HisKA"/>
    <property type="match status" value="1"/>
</dbReference>
<dbReference type="InterPro" id="IPR050351">
    <property type="entry name" value="BphY/WalK/GraS-like"/>
</dbReference>
<dbReference type="GeneID" id="78230926"/>
<evidence type="ECO:0000259" key="9">
    <source>
        <dbReference type="PROSITE" id="PS50109"/>
    </source>
</evidence>
<dbReference type="InterPro" id="IPR036097">
    <property type="entry name" value="HisK_dim/P_sf"/>
</dbReference>
<reference evidence="10 11" key="1">
    <citation type="submission" date="2010-12" db="EMBL/GenBank/DDBJ databases">
        <title>The Genome Sequence of Coprobacillus sp. strain 29_1.</title>
        <authorList>
            <consortium name="The Broad Institute Genome Sequencing Platform"/>
            <person name="Earl A."/>
            <person name="Ward D."/>
            <person name="Feldgarden M."/>
            <person name="Gevers D."/>
            <person name="Daigneault M."/>
            <person name="Sibley C.D."/>
            <person name="White A."/>
            <person name="Strauss J."/>
            <person name="Allen-Vercoe E."/>
            <person name="Young S.K."/>
            <person name="Zeng Q."/>
            <person name="Gargeya S."/>
            <person name="Fitzgerald M."/>
            <person name="Haas B."/>
            <person name="Abouelleil A."/>
            <person name="Alvarado L."/>
            <person name="Arachchi H.M."/>
            <person name="Berlin A."/>
            <person name="Brown A."/>
            <person name="Chapman S.B."/>
            <person name="Chen Z."/>
            <person name="Dunbar C."/>
            <person name="Freedman E."/>
            <person name="Gearin G."/>
            <person name="Gellesch M."/>
            <person name="Goldberg J."/>
            <person name="Griggs A."/>
            <person name="Gujja S."/>
            <person name="Heilman E."/>
            <person name="Heiman D."/>
            <person name="Howarth C."/>
            <person name="Larson L."/>
            <person name="Lui A."/>
            <person name="MacDonald P.J.P."/>
            <person name="Mehta T."/>
            <person name="Montmayeur A."/>
            <person name="Murphy C."/>
            <person name="Neiman D."/>
            <person name="Pearson M."/>
            <person name="Priest M."/>
            <person name="Roberts A."/>
            <person name="Saif S."/>
            <person name="Shea T."/>
            <person name="Shenoy N."/>
            <person name="Sisk P."/>
            <person name="Stolte C."/>
            <person name="Sykes S."/>
            <person name="White J."/>
            <person name="Yandava C."/>
            <person name="Nusbaum C."/>
            <person name="Birren B."/>
        </authorList>
    </citation>
    <scope>NUCLEOTIDE SEQUENCE [LARGE SCALE GENOMIC DNA]</scope>
    <source>
        <strain evidence="10 11">29_1</strain>
    </source>
</reference>
<dbReference type="InterPro" id="IPR003661">
    <property type="entry name" value="HisK_dim/P_dom"/>
</dbReference>
<proteinExistence type="predicted"/>
<dbReference type="OrthoDB" id="9792991at2"/>
<feature type="domain" description="Histidine kinase" evidence="9">
    <location>
        <begin position="125"/>
        <end position="332"/>
    </location>
</feature>
<dbReference type="EC" id="2.7.13.3" evidence="3"/>
<evidence type="ECO:0000256" key="3">
    <source>
        <dbReference type="ARBA" id="ARBA00012438"/>
    </source>
</evidence>
<comment type="catalytic activity">
    <reaction evidence="1">
        <text>ATP + protein L-histidine = ADP + protein N-phospho-L-histidine.</text>
        <dbReference type="EC" id="2.7.13.3"/>
    </reaction>
</comment>
<dbReference type="GO" id="GO:0005886">
    <property type="term" value="C:plasma membrane"/>
    <property type="evidence" value="ECO:0007669"/>
    <property type="project" value="TreeGrafter"/>
</dbReference>
<dbReference type="SUPFAM" id="SSF55874">
    <property type="entry name" value="ATPase domain of HSP90 chaperone/DNA topoisomerase II/histidine kinase"/>
    <property type="match status" value="1"/>
</dbReference>
<dbReference type="PROSITE" id="PS50109">
    <property type="entry name" value="HIS_KIN"/>
    <property type="match status" value="1"/>
</dbReference>
<dbReference type="SUPFAM" id="SSF47384">
    <property type="entry name" value="Homodimeric domain of signal transducing histidine kinase"/>
    <property type="match status" value="1"/>
</dbReference>
<dbReference type="Proteomes" id="UP000003157">
    <property type="component" value="Unassembled WGS sequence"/>
</dbReference>
<dbReference type="InterPro" id="IPR005467">
    <property type="entry name" value="His_kinase_dom"/>
</dbReference>
<comment type="subcellular location">
    <subcellularLocation>
        <location evidence="2">Membrane</location>
    </subcellularLocation>
</comment>
<dbReference type="PRINTS" id="PR00344">
    <property type="entry name" value="BCTRLSENSOR"/>
</dbReference>
<dbReference type="Pfam" id="PF00512">
    <property type="entry name" value="HisKA"/>
    <property type="match status" value="1"/>
</dbReference>
<dbReference type="AlphaFoldDB" id="E7G953"/>
<dbReference type="GO" id="GO:0016036">
    <property type="term" value="P:cellular response to phosphate starvation"/>
    <property type="evidence" value="ECO:0007669"/>
    <property type="project" value="TreeGrafter"/>
</dbReference>
<dbReference type="SMART" id="SM00387">
    <property type="entry name" value="HATPase_c"/>
    <property type="match status" value="1"/>
</dbReference>
<dbReference type="STRING" id="100884.GCA_000269565_03133"/>
<keyword evidence="6" id="KW-0418">Kinase</keyword>
<keyword evidence="7" id="KW-0902">Two-component regulatory system</keyword>
<gene>
    <name evidence="10" type="ORF">HMPREF9488_01291</name>
</gene>
<keyword evidence="11" id="KW-1185">Reference proteome</keyword>
<dbReference type="PANTHER" id="PTHR45453">
    <property type="entry name" value="PHOSPHATE REGULON SENSOR PROTEIN PHOR"/>
    <property type="match status" value="1"/>
</dbReference>
<dbReference type="RefSeq" id="WP_008788407.1">
    <property type="nucleotide sequence ID" value="NZ_AKCB01000002.1"/>
</dbReference>
<dbReference type="InterPro" id="IPR003594">
    <property type="entry name" value="HATPase_dom"/>
</dbReference>
<evidence type="ECO:0000256" key="5">
    <source>
        <dbReference type="ARBA" id="ARBA00022679"/>
    </source>
</evidence>
<feature type="transmembrane region" description="Helical" evidence="8">
    <location>
        <begin position="37"/>
        <end position="57"/>
    </location>
</feature>
<dbReference type="Gene3D" id="1.10.287.130">
    <property type="match status" value="1"/>
</dbReference>
<evidence type="ECO:0000256" key="8">
    <source>
        <dbReference type="SAM" id="Phobius"/>
    </source>
</evidence>
<evidence type="ECO:0000256" key="2">
    <source>
        <dbReference type="ARBA" id="ARBA00004370"/>
    </source>
</evidence>
<keyword evidence="8" id="KW-1133">Transmembrane helix</keyword>
<evidence type="ECO:0000256" key="7">
    <source>
        <dbReference type="ARBA" id="ARBA00023012"/>
    </source>
</evidence>
<evidence type="ECO:0000256" key="1">
    <source>
        <dbReference type="ARBA" id="ARBA00000085"/>
    </source>
</evidence>
<dbReference type="PANTHER" id="PTHR45453:SF1">
    <property type="entry name" value="PHOSPHATE REGULON SENSOR PROTEIN PHOR"/>
    <property type="match status" value="1"/>
</dbReference>
<dbReference type="GO" id="GO:0000155">
    <property type="term" value="F:phosphorelay sensor kinase activity"/>
    <property type="evidence" value="ECO:0007669"/>
    <property type="project" value="InterPro"/>
</dbReference>
<keyword evidence="8" id="KW-0812">Transmembrane</keyword>
<dbReference type="HOGENOM" id="CLU_000445_89_3_9"/>
<dbReference type="GO" id="GO:0004721">
    <property type="term" value="F:phosphoprotein phosphatase activity"/>
    <property type="evidence" value="ECO:0007669"/>
    <property type="project" value="TreeGrafter"/>
</dbReference>